<feature type="region of interest" description="Disordered" evidence="5">
    <location>
        <begin position="152"/>
        <end position="176"/>
    </location>
</feature>
<evidence type="ECO:0000256" key="2">
    <source>
        <dbReference type="ARBA" id="ARBA00023125"/>
    </source>
</evidence>
<accession>A0A9N9AU83</accession>
<evidence type="ECO:0000256" key="3">
    <source>
        <dbReference type="ARBA" id="ARBA00023163"/>
    </source>
</evidence>
<dbReference type="GO" id="GO:0030154">
    <property type="term" value="P:cell differentiation"/>
    <property type="evidence" value="ECO:0007669"/>
    <property type="project" value="TreeGrafter"/>
</dbReference>
<feature type="DNA-binding region" description="HMG box" evidence="4">
    <location>
        <begin position="82"/>
        <end position="150"/>
    </location>
</feature>
<dbReference type="PANTHER" id="PTHR10270:SF161">
    <property type="entry name" value="SEX-DETERMINING REGION Y PROTEIN"/>
    <property type="match status" value="1"/>
</dbReference>
<keyword evidence="8" id="KW-1185">Reference proteome</keyword>
<dbReference type="PANTHER" id="PTHR10270">
    <property type="entry name" value="SOX TRANSCRIPTION FACTOR"/>
    <property type="match status" value="1"/>
</dbReference>
<reference evidence="7" key="1">
    <citation type="submission" date="2021-06" db="EMBL/GenBank/DDBJ databases">
        <authorList>
            <person name="Kallberg Y."/>
            <person name="Tangrot J."/>
            <person name="Rosling A."/>
        </authorList>
    </citation>
    <scope>NUCLEOTIDE SEQUENCE</scope>
    <source>
        <strain evidence="7">MT106</strain>
    </source>
</reference>
<evidence type="ECO:0000256" key="4">
    <source>
        <dbReference type="PROSITE-ProRule" id="PRU00267"/>
    </source>
</evidence>
<dbReference type="FunFam" id="1.10.30.10:FF:000041">
    <property type="entry name" value="HMG box family protein"/>
    <property type="match status" value="1"/>
</dbReference>
<feature type="domain" description="HMG box" evidence="6">
    <location>
        <begin position="82"/>
        <end position="150"/>
    </location>
</feature>
<dbReference type="InterPro" id="IPR009071">
    <property type="entry name" value="HMG_box_dom"/>
</dbReference>
<keyword evidence="4" id="KW-0539">Nucleus</keyword>
<sequence length="302" mass="34622">MDEEARKKHCNLLMFDIPLQNSPNISNGQRIMIDYTTSLENSNIREKSTSFVNPSPSIRPLSHNDFVDETFKQTLSSQKKHIPRPPNAFILYRRAKQPEVTTELGHISNSEISRILANKWKNEPEVVKLDWQKQADRMKMEHAQANPGYVYCPKKSPFKKTSRKGNRNTKKTRQSLSPCAASNLVNSSSFINNGEIIDKVVNSSEGDLTFLSTSNNYHPSFFYQDPSTHLSSPSSTDSLTENDHQQSTITHNDELFLHSDSDMNTLDDFELYLLQNLHSQDVNNLSHMQIQQTTQYNILHHL</sequence>
<dbReference type="InterPro" id="IPR050140">
    <property type="entry name" value="SRY-related_HMG-box_TF-like"/>
</dbReference>
<dbReference type="OrthoDB" id="6247875at2759"/>
<proteinExistence type="predicted"/>
<dbReference type="GO" id="GO:0000978">
    <property type="term" value="F:RNA polymerase II cis-regulatory region sequence-specific DNA binding"/>
    <property type="evidence" value="ECO:0007669"/>
    <property type="project" value="TreeGrafter"/>
</dbReference>
<dbReference type="PROSITE" id="PS50118">
    <property type="entry name" value="HMG_BOX_2"/>
    <property type="match status" value="1"/>
</dbReference>
<dbReference type="SUPFAM" id="SSF47095">
    <property type="entry name" value="HMG-box"/>
    <property type="match status" value="1"/>
</dbReference>
<evidence type="ECO:0000259" key="6">
    <source>
        <dbReference type="PROSITE" id="PS50118"/>
    </source>
</evidence>
<dbReference type="EMBL" id="CAJVPL010000947">
    <property type="protein sequence ID" value="CAG8542475.1"/>
    <property type="molecule type" value="Genomic_DNA"/>
</dbReference>
<dbReference type="Proteomes" id="UP000789831">
    <property type="component" value="Unassembled WGS sequence"/>
</dbReference>
<evidence type="ECO:0000313" key="8">
    <source>
        <dbReference type="Proteomes" id="UP000789831"/>
    </source>
</evidence>
<organism evidence="7 8">
    <name type="scientific">Ambispora gerdemannii</name>
    <dbReference type="NCBI Taxonomy" id="144530"/>
    <lineage>
        <taxon>Eukaryota</taxon>
        <taxon>Fungi</taxon>
        <taxon>Fungi incertae sedis</taxon>
        <taxon>Mucoromycota</taxon>
        <taxon>Glomeromycotina</taxon>
        <taxon>Glomeromycetes</taxon>
        <taxon>Archaeosporales</taxon>
        <taxon>Ambisporaceae</taxon>
        <taxon>Ambispora</taxon>
    </lineage>
</organism>
<gene>
    <name evidence="7" type="ORF">AGERDE_LOCUS6256</name>
</gene>
<dbReference type="Gene3D" id="1.10.30.10">
    <property type="entry name" value="High mobility group box domain"/>
    <property type="match status" value="1"/>
</dbReference>
<dbReference type="AlphaFoldDB" id="A0A9N9AU83"/>
<evidence type="ECO:0000256" key="5">
    <source>
        <dbReference type="SAM" id="MobiDB-lite"/>
    </source>
</evidence>
<dbReference type="InterPro" id="IPR036910">
    <property type="entry name" value="HMG_box_dom_sf"/>
</dbReference>
<feature type="compositionally biased region" description="Low complexity" evidence="5">
    <location>
        <begin position="225"/>
        <end position="239"/>
    </location>
</feature>
<protein>
    <submittedName>
        <fullName evidence="7">10528_t:CDS:1</fullName>
    </submittedName>
</protein>
<dbReference type="CDD" id="cd01389">
    <property type="entry name" value="HMG-box_ROX1-like"/>
    <property type="match status" value="1"/>
</dbReference>
<keyword evidence="1" id="KW-0805">Transcription regulation</keyword>
<dbReference type="GO" id="GO:0001228">
    <property type="term" value="F:DNA-binding transcription activator activity, RNA polymerase II-specific"/>
    <property type="evidence" value="ECO:0007669"/>
    <property type="project" value="TreeGrafter"/>
</dbReference>
<dbReference type="Pfam" id="PF00505">
    <property type="entry name" value="HMG_box"/>
    <property type="match status" value="1"/>
</dbReference>
<name>A0A9N9AU83_9GLOM</name>
<evidence type="ECO:0000256" key="1">
    <source>
        <dbReference type="ARBA" id="ARBA00023015"/>
    </source>
</evidence>
<evidence type="ECO:0000313" key="7">
    <source>
        <dbReference type="EMBL" id="CAG8542475.1"/>
    </source>
</evidence>
<keyword evidence="2 4" id="KW-0238">DNA-binding</keyword>
<comment type="caution">
    <text evidence="7">The sequence shown here is derived from an EMBL/GenBank/DDBJ whole genome shotgun (WGS) entry which is preliminary data.</text>
</comment>
<feature type="compositionally biased region" description="Basic residues" evidence="5">
    <location>
        <begin position="156"/>
        <end position="173"/>
    </location>
</feature>
<dbReference type="SMART" id="SM00398">
    <property type="entry name" value="HMG"/>
    <property type="match status" value="1"/>
</dbReference>
<dbReference type="GO" id="GO:0005634">
    <property type="term" value="C:nucleus"/>
    <property type="evidence" value="ECO:0007669"/>
    <property type="project" value="UniProtKB-UniRule"/>
</dbReference>
<feature type="region of interest" description="Disordered" evidence="5">
    <location>
        <begin position="224"/>
        <end position="244"/>
    </location>
</feature>
<keyword evidence="3" id="KW-0804">Transcription</keyword>